<dbReference type="InterPro" id="IPR029058">
    <property type="entry name" value="AB_hydrolase_fold"/>
</dbReference>
<evidence type="ECO:0000313" key="3">
    <source>
        <dbReference type="Proteomes" id="UP000886689"/>
    </source>
</evidence>
<proteinExistence type="predicted"/>
<dbReference type="SUPFAM" id="SSF53474">
    <property type="entry name" value="alpha/beta-Hydrolases"/>
    <property type="match status" value="1"/>
</dbReference>
<dbReference type="EMBL" id="JADJUC010000008">
    <property type="protein sequence ID" value="MBK8524271.1"/>
    <property type="molecule type" value="Genomic_DNA"/>
</dbReference>
<dbReference type="AlphaFoldDB" id="A0A9D7K4L1"/>
<gene>
    <name evidence="2" type="ORF">IPL58_09185</name>
</gene>
<reference evidence="2" key="1">
    <citation type="submission" date="2020-10" db="EMBL/GenBank/DDBJ databases">
        <title>Connecting structure to function with the recovery of over 1000 high-quality activated sludge metagenome-assembled genomes encoding full-length rRNA genes using long-read sequencing.</title>
        <authorList>
            <person name="Singleton C.M."/>
            <person name="Petriglieri F."/>
            <person name="Kristensen J.M."/>
            <person name="Kirkegaard R.H."/>
            <person name="Michaelsen T.Y."/>
            <person name="Andersen M.H."/>
            <person name="Karst S.M."/>
            <person name="Dueholm M.S."/>
            <person name="Nielsen P.H."/>
            <person name="Albertsen M."/>
        </authorList>
    </citation>
    <scope>NUCLEOTIDE SEQUENCE</scope>
    <source>
        <strain evidence="2">Hirt_18-Q3-R61-65_BATAC.395</strain>
    </source>
</reference>
<name>A0A9D7K4L1_9PROT</name>
<organism evidence="2 3">
    <name type="scientific">Candidatus Proximibacter danicus</name>
    <dbReference type="NCBI Taxonomy" id="2954365"/>
    <lineage>
        <taxon>Bacteria</taxon>
        <taxon>Pseudomonadati</taxon>
        <taxon>Pseudomonadota</taxon>
        <taxon>Betaproteobacteria</taxon>
        <taxon>Candidatus Proximibacter</taxon>
    </lineage>
</organism>
<dbReference type="Proteomes" id="UP000886689">
    <property type="component" value="Unassembled WGS sequence"/>
</dbReference>
<evidence type="ECO:0000259" key="1">
    <source>
        <dbReference type="Pfam" id="PF00561"/>
    </source>
</evidence>
<keyword evidence="2" id="KW-0378">Hydrolase</keyword>
<dbReference type="InterPro" id="IPR050228">
    <property type="entry name" value="Carboxylesterase_BioH"/>
</dbReference>
<dbReference type="PRINTS" id="PR00111">
    <property type="entry name" value="ABHYDROLASE"/>
</dbReference>
<protein>
    <submittedName>
        <fullName evidence="2">Alpha/beta hydrolase</fullName>
    </submittedName>
</protein>
<dbReference type="Gene3D" id="3.40.50.1820">
    <property type="entry name" value="alpha/beta hydrolase"/>
    <property type="match status" value="1"/>
</dbReference>
<comment type="caution">
    <text evidence="2">The sequence shown here is derived from an EMBL/GenBank/DDBJ whole genome shotgun (WGS) entry which is preliminary data.</text>
</comment>
<dbReference type="InterPro" id="IPR000073">
    <property type="entry name" value="AB_hydrolase_1"/>
</dbReference>
<dbReference type="PANTHER" id="PTHR43194:SF2">
    <property type="entry name" value="PEROXISOMAL MEMBRANE PROTEIN LPX1"/>
    <property type="match status" value="1"/>
</dbReference>
<dbReference type="Pfam" id="PF00561">
    <property type="entry name" value="Abhydrolase_1"/>
    <property type="match status" value="1"/>
</dbReference>
<evidence type="ECO:0000313" key="2">
    <source>
        <dbReference type="EMBL" id="MBK8524271.1"/>
    </source>
</evidence>
<feature type="domain" description="AB hydrolase-1" evidence="1">
    <location>
        <begin position="44"/>
        <end position="282"/>
    </location>
</feature>
<accession>A0A9D7K4L1</accession>
<dbReference type="GO" id="GO:0016787">
    <property type="term" value="F:hydrolase activity"/>
    <property type="evidence" value="ECO:0007669"/>
    <property type="project" value="UniProtKB-KW"/>
</dbReference>
<sequence>MGFLSRLFTPPDPRPRMREVLCADPLGLHRMQYTEWGDPANPRVLVCVHGLTRNGRDFDALAMAMSAHYRVVCPDIVGRGRSDWLKDPAGYGFPQYVADMMVLLARLDVPEVHWVGTSMGGLIGMVLASQEHSPISRLLLNDVGPVIATESLQRIGEYVGKAPHFDSYEQAEQYIRFVSAPFGTLTDAQWRALAESSIRPGVDGKWVMVYDPGIGEPFRQAYLVHAAFDLWPIYEGIRCPTMVVRGALSDLLTTETHLQMGQRGPRASLVEVPGVGHAPMFLDAPQIAIVRDFMLGS</sequence>
<dbReference type="PANTHER" id="PTHR43194">
    <property type="entry name" value="HYDROLASE ALPHA/BETA FOLD FAMILY"/>
    <property type="match status" value="1"/>
</dbReference>